<dbReference type="Proteomes" id="UP000261174">
    <property type="component" value="Unassembled WGS sequence"/>
</dbReference>
<reference evidence="1 2" key="1">
    <citation type="submission" date="2018-08" db="EMBL/GenBank/DDBJ databases">
        <title>Chitinophaga sp. K20C18050901, a novel bacterium isolated from forest soil.</title>
        <authorList>
            <person name="Wang C."/>
        </authorList>
    </citation>
    <scope>NUCLEOTIDE SEQUENCE [LARGE SCALE GENOMIC DNA]</scope>
    <source>
        <strain evidence="1 2">K20C18050901</strain>
    </source>
</reference>
<evidence type="ECO:0000313" key="1">
    <source>
        <dbReference type="EMBL" id="RFM36687.1"/>
    </source>
</evidence>
<dbReference type="RefSeq" id="WP_116852007.1">
    <property type="nucleotide sequence ID" value="NZ_QTJV01000001.1"/>
</dbReference>
<keyword evidence="2" id="KW-1185">Reference proteome</keyword>
<sequence length="461" mass="52038">MHKAVLLSKGEGNFYFGFHDLVAWNYAGDKLLALRIDDMLTPPNPDVPCDIGYLDKEGRYHKMGETYAYNYPQGARQQWIGKSDLFIVNDKINHAWRSKIYNTKTGECTPLEFPTHVITDDGWAFGLDYARLFRVGGYGYTGLPDAYAAEDAPASSGIVKHNVYTGEEEMIISVAEVANYQMNANLGNNHYFTHLLLNPSQKRVAFLHRYKLKDGGETTRLMTINTDGSELHCLASGFLSHFDWQDDNHIAIWGRTGSSVEKLRSSLLYRMLPTGLVGKGKKIIKKLLYKPKPGVNSNPGFNWLLFTDAEGAPYSLLAKDVITEDGHPMFCPANRDWMICDTYPNSEGIRTLFLFQYSTQRRVDLGTYKMLDQQPDLDKSMPFLQGVDKAVLKAFSPQQMAFTRSGLHCDLHPRWKADGTMVAFDSIHEGSRQIYGFDVSDIIKSKDTTPAHERQAAHYGV</sequence>
<organism evidence="1 2">
    <name type="scientific">Chitinophaga silvisoli</name>
    <dbReference type="NCBI Taxonomy" id="2291814"/>
    <lineage>
        <taxon>Bacteria</taxon>
        <taxon>Pseudomonadati</taxon>
        <taxon>Bacteroidota</taxon>
        <taxon>Chitinophagia</taxon>
        <taxon>Chitinophagales</taxon>
        <taxon>Chitinophagaceae</taxon>
        <taxon>Chitinophaga</taxon>
    </lineage>
</organism>
<protein>
    <submittedName>
        <fullName evidence="1">Uncharacterized protein</fullName>
    </submittedName>
</protein>
<accession>A0A3E1P966</accession>
<comment type="caution">
    <text evidence="1">The sequence shown here is derived from an EMBL/GenBank/DDBJ whole genome shotgun (WGS) entry which is preliminary data.</text>
</comment>
<evidence type="ECO:0000313" key="2">
    <source>
        <dbReference type="Proteomes" id="UP000261174"/>
    </source>
</evidence>
<dbReference type="OrthoDB" id="5174394at2"/>
<dbReference type="SUPFAM" id="SSF82171">
    <property type="entry name" value="DPP6 N-terminal domain-like"/>
    <property type="match status" value="1"/>
</dbReference>
<dbReference type="AlphaFoldDB" id="A0A3E1P966"/>
<dbReference type="EMBL" id="QTJV01000001">
    <property type="protein sequence ID" value="RFM36687.1"/>
    <property type="molecule type" value="Genomic_DNA"/>
</dbReference>
<proteinExistence type="predicted"/>
<gene>
    <name evidence="1" type="ORF">DXN04_04080</name>
</gene>
<name>A0A3E1P966_9BACT</name>